<reference evidence="3" key="1">
    <citation type="journal article" date="2019" name="Syst. Appl. Microbiol.">
        <title>Flavobacterium circumlabens sp. nov. and Flavobacterium cupreum sp. nov., two psychrotrophic species isolated from Antarctic environmental samples.</title>
        <authorList>
            <person name="Kralova S."/>
            <person name="Busse H.-J."/>
            <person name="Svec P."/>
            <person name="Maslanova I."/>
            <person name="Stankova E."/>
            <person name="Bartak M."/>
            <person name="Sedlacek I."/>
        </authorList>
    </citation>
    <scope>NUCLEOTIDE SEQUENCE [LARGE SCALE GENOMIC DNA]</scope>
    <source>
        <strain evidence="3">CCM 8825</strain>
    </source>
</reference>
<protein>
    <recommendedName>
        <fullName evidence="1">Immunity MXAN-0049 protein domain-containing protein</fullName>
    </recommendedName>
</protein>
<dbReference type="EMBL" id="QWDM01000005">
    <property type="protein sequence ID" value="RUT70584.1"/>
    <property type="molecule type" value="Genomic_DNA"/>
</dbReference>
<evidence type="ECO:0000259" key="1">
    <source>
        <dbReference type="Pfam" id="PF07791"/>
    </source>
</evidence>
<organism evidence="2 3">
    <name type="scientific">Flavobacterium cupreum</name>
    <dbReference type="NCBI Taxonomy" id="2133766"/>
    <lineage>
        <taxon>Bacteria</taxon>
        <taxon>Pseudomonadati</taxon>
        <taxon>Bacteroidota</taxon>
        <taxon>Flavobacteriia</taxon>
        <taxon>Flavobacteriales</taxon>
        <taxon>Flavobacteriaceae</taxon>
        <taxon>Flavobacterium</taxon>
    </lineage>
</organism>
<sequence length="216" mass="25632">MINDENDFFVIEYQPNDSGMPHFMDKEWKPELPDYDFFKAPPSSGDFADHYLAKVKAYNLDGDYFPDDDLISSEMLMLVSKLDVKFISVPVKVSLYRDKTPSNKYFLFYLSSYLSIMDEENSVFKISKNIKTGKLNTPDERGLDKTHYEKIDKFKIRSDIKEHLFFCKEISKPVCSLLFKSEFESLKLRGIKFEKIDDNYKYDPWGDWDDWDDWDD</sequence>
<accession>A0A434A8E3</accession>
<dbReference type="Proteomes" id="UP000288102">
    <property type="component" value="Unassembled WGS sequence"/>
</dbReference>
<evidence type="ECO:0000313" key="3">
    <source>
        <dbReference type="Proteomes" id="UP000288102"/>
    </source>
</evidence>
<feature type="domain" description="Immunity MXAN-0049 protein" evidence="1">
    <location>
        <begin position="70"/>
        <end position="197"/>
    </location>
</feature>
<comment type="caution">
    <text evidence="2">The sequence shown here is derived from an EMBL/GenBank/DDBJ whole genome shotgun (WGS) entry which is preliminary data.</text>
</comment>
<evidence type="ECO:0000313" key="2">
    <source>
        <dbReference type="EMBL" id="RUT70584.1"/>
    </source>
</evidence>
<dbReference type="InterPro" id="IPR012433">
    <property type="entry name" value="Imm11"/>
</dbReference>
<dbReference type="Pfam" id="PF07791">
    <property type="entry name" value="Imm11"/>
    <property type="match status" value="1"/>
</dbReference>
<dbReference type="AlphaFoldDB" id="A0A434A8E3"/>
<keyword evidence="3" id="KW-1185">Reference proteome</keyword>
<dbReference type="OrthoDB" id="6872608at2"/>
<gene>
    <name evidence="2" type="ORF">D0817_08900</name>
</gene>
<dbReference type="RefSeq" id="WP_127338028.1">
    <property type="nucleotide sequence ID" value="NZ_QWDM01000005.1"/>
</dbReference>
<name>A0A434A8E3_9FLAO</name>
<proteinExistence type="predicted"/>